<reference evidence="1 2" key="1">
    <citation type="submission" date="2018-07" db="EMBL/GenBank/DDBJ databases">
        <title>The complete nuclear genome of the prasinophyte Chloropicon primus (CCMP1205).</title>
        <authorList>
            <person name="Pombert J.-F."/>
            <person name="Otis C."/>
            <person name="Turmel M."/>
            <person name="Lemieux C."/>
        </authorList>
    </citation>
    <scope>NUCLEOTIDE SEQUENCE [LARGE SCALE GENOMIC DNA]</scope>
    <source>
        <strain evidence="1 2">CCMP1205</strain>
    </source>
</reference>
<keyword evidence="2" id="KW-1185">Reference proteome</keyword>
<dbReference type="Proteomes" id="UP000316726">
    <property type="component" value="Chromosome 2"/>
</dbReference>
<organism evidence="1 2">
    <name type="scientific">Chloropicon primus</name>
    <dbReference type="NCBI Taxonomy" id="1764295"/>
    <lineage>
        <taxon>Eukaryota</taxon>
        <taxon>Viridiplantae</taxon>
        <taxon>Chlorophyta</taxon>
        <taxon>Chloropicophyceae</taxon>
        <taxon>Chloropicales</taxon>
        <taxon>Chloropicaceae</taxon>
        <taxon>Chloropicon</taxon>
    </lineage>
</organism>
<dbReference type="AlphaFoldDB" id="A0A5B8MFD1"/>
<evidence type="ECO:0000313" key="1">
    <source>
        <dbReference type="EMBL" id="QDZ19348.1"/>
    </source>
</evidence>
<sequence>MAVVEEAPKLGRRQSVKKSIVKFLKGSSTTKKGQEAKETLDKTVEVKSLDSKMTLDQAVAASPVKVVEPAPVVEEVATVEETATIAPLEKKEDDKKKLLFATAILGIATKIILDKASQGQKKKVVVVPAVPEYKTYCLGKEENAKKKGLPLVCLRVPKKMVFQFKNKELKMDLPSLFFKKF</sequence>
<proteinExistence type="predicted"/>
<dbReference type="EMBL" id="CP031035">
    <property type="protein sequence ID" value="QDZ19348.1"/>
    <property type="molecule type" value="Genomic_DNA"/>
</dbReference>
<accession>A0A5B8MFD1</accession>
<name>A0A5B8MFD1_9CHLO</name>
<protein>
    <submittedName>
        <fullName evidence="1">Uncharacterized protein</fullName>
    </submittedName>
</protein>
<evidence type="ECO:0000313" key="2">
    <source>
        <dbReference type="Proteomes" id="UP000316726"/>
    </source>
</evidence>
<gene>
    <name evidence="1" type="ORF">A3770_02p18660</name>
</gene>